<evidence type="ECO:0000313" key="2">
    <source>
        <dbReference type="Proteomes" id="UP000830639"/>
    </source>
</evidence>
<name>A0ABY4JNQ4_9BACI</name>
<reference evidence="1 2" key="1">
    <citation type="submission" date="2022-04" db="EMBL/GenBank/DDBJ databases">
        <title>Mechanism of arsenic methylation and mitigation arsenic toxicity by Bacillus sp. LH14 from an Arsenic-Contaminated Paddy Soil.</title>
        <authorList>
            <person name="Wang D."/>
        </authorList>
    </citation>
    <scope>NUCLEOTIDE SEQUENCE [LARGE SCALE GENOMIC DNA]</scope>
    <source>
        <strain evidence="1 2">LH14</strain>
    </source>
</reference>
<dbReference type="RefSeq" id="WP_248268477.1">
    <property type="nucleotide sequence ID" value="NZ_CP096034.1"/>
</dbReference>
<dbReference type="EMBL" id="CP096034">
    <property type="protein sequence ID" value="UPM55466.1"/>
    <property type="molecule type" value="Genomic_DNA"/>
</dbReference>
<organism evidence="1 2">
    <name type="scientific">Gottfriedia acidiceleris</name>
    <dbReference type="NCBI Taxonomy" id="371036"/>
    <lineage>
        <taxon>Bacteria</taxon>
        <taxon>Bacillati</taxon>
        <taxon>Bacillota</taxon>
        <taxon>Bacilli</taxon>
        <taxon>Bacillales</taxon>
        <taxon>Bacillaceae</taxon>
        <taxon>Gottfriedia</taxon>
    </lineage>
</organism>
<protein>
    <submittedName>
        <fullName evidence="1">Uncharacterized protein</fullName>
    </submittedName>
</protein>
<proteinExistence type="predicted"/>
<evidence type="ECO:0000313" key="1">
    <source>
        <dbReference type="EMBL" id="UPM55466.1"/>
    </source>
</evidence>
<dbReference type="Proteomes" id="UP000830639">
    <property type="component" value="Chromosome"/>
</dbReference>
<gene>
    <name evidence="1" type="ORF">MY490_06390</name>
</gene>
<keyword evidence="2" id="KW-1185">Reference proteome</keyword>
<accession>A0ABY4JNQ4</accession>
<sequence>MIPDYLRIRATTRENRYLIIDYVVSCINNCSGYVTNHTMYSDAIIVINFEIELIGVSKLLNLMSSNGINLLKESIEIKERFPENLGKELKYKEIMGSIQISFFHE</sequence>